<evidence type="ECO:0000256" key="2">
    <source>
        <dbReference type="ARBA" id="ARBA00022801"/>
    </source>
</evidence>
<comment type="caution">
    <text evidence="5">The sequence shown here is derived from an EMBL/GenBank/DDBJ whole genome shotgun (WGS) entry which is preliminary data.</text>
</comment>
<reference evidence="5 6" key="1">
    <citation type="journal article" date="2023" name="G3 (Bethesda)">
        <title>A chromosome-level genome assembly of Zasmidium syzygii isolated from banana leaves.</title>
        <authorList>
            <person name="van Westerhoven A.C."/>
            <person name="Mehrabi R."/>
            <person name="Talebi R."/>
            <person name="Steentjes M.B.F."/>
            <person name="Corcolon B."/>
            <person name="Chong P.A."/>
            <person name="Kema G.H.J."/>
            <person name="Seidl M.F."/>
        </authorList>
    </citation>
    <scope>NUCLEOTIDE SEQUENCE [LARGE SCALE GENOMIC DNA]</scope>
    <source>
        <strain evidence="5 6">P124</strain>
    </source>
</reference>
<protein>
    <recommendedName>
        <fullName evidence="4">Isochorismatase-like domain-containing protein</fullName>
    </recommendedName>
</protein>
<sequence>MTSNGEKKNYHAIIGNTTNFWLYSSTTGFDLTHPPNPSSPPITPRVKIQTTTKPITIDPAKSALIIIDMQNYFLHPAFGRTKGAGHAALEQLVENAIPGCRKAGIRVVWVNWGLSEEEVESMPPGAKRANGFEVFEVGGGEGVGADRMGEPYPHGDSAVENGGKTDVFRGYGRDLGRVRDPGTGEEVDAGAMLVRGAWNSDLYPPLNNIYEEGTRLESNPDVWIHKNRMSALWGVGTDLEKFLESEGIKTLFFAGVNTDQCVSGTLTDAFSKGYDCILLSDGSGTTSPDAGKGIEWNAGNTWGFSVTCPQRTSIMSPPSAPQTIIDLTESDGERAGSSPPPASPPPGRAPKREAPATDDDEARPHKISRPSQPSPSPADQPASTAAGGIATNQAAEMPAAPKRISALQAMKERAPRFLTTYSTELGVEFKNPDKFCIKPPFYRRWQPQDYINLAEFMRYQFDPIPFARAADKPVEEINLIASRLIFNPLYNASEAMKRGQEGLDEVLAAFKEGGTISRSWGHDKNIKGELDGVKTGGEIRLVCDDGSLDYLKIDQLDPTDTKYLDNTLSQRDWTIFFGKSEEAYDEMMGKKAVKNNNKKTNGDGKKIDDPKKNGDPKQNTDSKQSDTPKKSDTEKSDPKKNTNSEPNDAAQSDDSEKNDKAKKAEAKRARPEKRKNSGPSDDEDDDDDEMPTKKRKRSI</sequence>
<dbReference type="CDD" id="cd00431">
    <property type="entry name" value="cysteine_hydrolases"/>
    <property type="match status" value="1"/>
</dbReference>
<evidence type="ECO:0000313" key="6">
    <source>
        <dbReference type="Proteomes" id="UP001305779"/>
    </source>
</evidence>
<evidence type="ECO:0000259" key="4">
    <source>
        <dbReference type="Pfam" id="PF00857"/>
    </source>
</evidence>
<accession>A0ABR0EMF5</accession>
<dbReference type="Gene3D" id="3.40.50.850">
    <property type="entry name" value="Isochorismatase-like"/>
    <property type="match status" value="1"/>
</dbReference>
<dbReference type="Pfam" id="PF00857">
    <property type="entry name" value="Isochorismatase"/>
    <property type="match status" value="1"/>
</dbReference>
<keyword evidence="6" id="KW-1185">Reference proteome</keyword>
<proteinExistence type="inferred from homology"/>
<dbReference type="InterPro" id="IPR000868">
    <property type="entry name" value="Isochorismatase-like_dom"/>
</dbReference>
<comment type="similarity">
    <text evidence="1">Belongs to the isochorismatase family.</text>
</comment>
<dbReference type="EMBL" id="JAXOVC010000004">
    <property type="protein sequence ID" value="KAK4502764.1"/>
    <property type="molecule type" value="Genomic_DNA"/>
</dbReference>
<dbReference type="PANTHER" id="PTHR43540">
    <property type="entry name" value="PEROXYUREIDOACRYLATE/UREIDOACRYLATE AMIDOHYDROLASE-RELATED"/>
    <property type="match status" value="1"/>
</dbReference>
<dbReference type="Proteomes" id="UP001305779">
    <property type="component" value="Unassembled WGS sequence"/>
</dbReference>
<feature type="compositionally biased region" description="Pro residues" evidence="3">
    <location>
        <begin position="338"/>
        <end position="348"/>
    </location>
</feature>
<feature type="compositionally biased region" description="Polar residues" evidence="3">
    <location>
        <begin position="643"/>
        <end position="652"/>
    </location>
</feature>
<feature type="compositionally biased region" description="Basic and acidic residues" evidence="3">
    <location>
        <begin position="600"/>
        <end position="642"/>
    </location>
</feature>
<feature type="region of interest" description="Disordered" evidence="3">
    <location>
        <begin position="588"/>
        <end position="699"/>
    </location>
</feature>
<dbReference type="InterPro" id="IPR036380">
    <property type="entry name" value="Isochorismatase-like_sf"/>
</dbReference>
<gene>
    <name evidence="5" type="ORF">PRZ48_006190</name>
</gene>
<name>A0ABR0EMF5_ZASCE</name>
<dbReference type="SUPFAM" id="SSF52499">
    <property type="entry name" value="Isochorismatase-like hydrolases"/>
    <property type="match status" value="1"/>
</dbReference>
<feature type="domain" description="Isochorismatase-like" evidence="4">
    <location>
        <begin position="207"/>
        <end position="290"/>
    </location>
</feature>
<dbReference type="InterPro" id="IPR050272">
    <property type="entry name" value="Isochorismatase-like_hydrls"/>
</dbReference>
<organism evidence="5 6">
    <name type="scientific">Zasmidium cellare</name>
    <name type="common">Wine cellar mold</name>
    <name type="synonym">Racodium cellare</name>
    <dbReference type="NCBI Taxonomy" id="395010"/>
    <lineage>
        <taxon>Eukaryota</taxon>
        <taxon>Fungi</taxon>
        <taxon>Dikarya</taxon>
        <taxon>Ascomycota</taxon>
        <taxon>Pezizomycotina</taxon>
        <taxon>Dothideomycetes</taxon>
        <taxon>Dothideomycetidae</taxon>
        <taxon>Mycosphaerellales</taxon>
        <taxon>Mycosphaerellaceae</taxon>
        <taxon>Zasmidium</taxon>
    </lineage>
</organism>
<evidence type="ECO:0000313" key="5">
    <source>
        <dbReference type="EMBL" id="KAK4502764.1"/>
    </source>
</evidence>
<evidence type="ECO:0000256" key="3">
    <source>
        <dbReference type="SAM" id="MobiDB-lite"/>
    </source>
</evidence>
<feature type="compositionally biased region" description="Acidic residues" evidence="3">
    <location>
        <begin position="680"/>
        <end position="689"/>
    </location>
</feature>
<evidence type="ECO:0000256" key="1">
    <source>
        <dbReference type="ARBA" id="ARBA00006336"/>
    </source>
</evidence>
<feature type="compositionally biased region" description="Basic and acidic residues" evidence="3">
    <location>
        <begin position="654"/>
        <end position="669"/>
    </location>
</feature>
<feature type="region of interest" description="Disordered" evidence="3">
    <location>
        <begin position="330"/>
        <end position="385"/>
    </location>
</feature>
<keyword evidence="2" id="KW-0378">Hydrolase</keyword>
<dbReference type="PANTHER" id="PTHR43540:SF9">
    <property type="entry name" value="FAMILY HYDROLASE, PUTATIVE (AFU_ORTHOLOGUE AFUA_2G08700)-RELATED"/>
    <property type="match status" value="1"/>
</dbReference>